<dbReference type="Pfam" id="PF11288">
    <property type="entry name" value="DUF3089"/>
    <property type="match status" value="1"/>
</dbReference>
<evidence type="ECO:0000313" key="1">
    <source>
        <dbReference type="EMBL" id="MDX5984495.1"/>
    </source>
</evidence>
<dbReference type="RefSeq" id="WP_010403229.1">
    <property type="nucleotide sequence ID" value="NZ_JAWXXV010000001.1"/>
</dbReference>
<evidence type="ECO:0000313" key="2">
    <source>
        <dbReference type="Proteomes" id="UP001279660"/>
    </source>
</evidence>
<protein>
    <submittedName>
        <fullName evidence="1">DUF3089 domain-containing protein</fullName>
    </submittedName>
</protein>
<gene>
    <name evidence="1" type="ORF">SIL82_09485</name>
</gene>
<dbReference type="EMBL" id="JAWXXV010000001">
    <property type="protein sequence ID" value="MDX5984495.1"/>
    <property type="molecule type" value="Genomic_DNA"/>
</dbReference>
<sequence>MARKFLYAFAVLIVLVIAGAFAYAIWGVDLIRLAMVPRAAFVALPPEPAAAYGRADMWLARPDKPGNPALWTPAGYTPGKDSKAAVFFIHPTSYLNRARWNAPLDDAEANARAELFLRAQASVFNQVGAVWAPRYRQATFGAFLTTQAAANQALNLAYGDVATAFDAFLTQAGDRPIILAGHSQGALHLLRLLREKVAGKPLARRIVAAYLIGWPVSRTVDVPTLGLPECRTADQAGCLLSWQSFAEPADPALILDAYAASSGTDGKPRRGTPMICTNPLTGTPDAAAPAEANLGTLFPAPDLASATIEPRRVPARCDARGLLLIGTPPALGGYVLPGNNYHVYDYSLFWANVRADAARRLAAFDKQ</sequence>
<keyword evidence="2" id="KW-1185">Reference proteome</keyword>
<name>A0ABU4PRA2_9SPHN</name>
<dbReference type="InterPro" id="IPR029058">
    <property type="entry name" value="AB_hydrolase_fold"/>
</dbReference>
<comment type="caution">
    <text evidence="1">The sequence shown here is derived from an EMBL/GenBank/DDBJ whole genome shotgun (WGS) entry which is preliminary data.</text>
</comment>
<accession>A0ABU4PRA2</accession>
<proteinExistence type="predicted"/>
<dbReference type="SUPFAM" id="SSF53474">
    <property type="entry name" value="alpha/beta-Hydrolases"/>
    <property type="match status" value="1"/>
</dbReference>
<reference evidence="1 2" key="1">
    <citation type="submission" date="2023-11" db="EMBL/GenBank/DDBJ databases">
        <title>MicrobeMod: A computational toolkit for identifying prokaryotic methylation and restriction-modification with nanopore sequencing.</title>
        <authorList>
            <person name="Crits-Christoph A."/>
            <person name="Kang S.C."/>
            <person name="Lee H."/>
            <person name="Ostrov N."/>
        </authorList>
    </citation>
    <scope>NUCLEOTIDE SEQUENCE [LARGE SCALE GENOMIC DNA]</scope>
    <source>
        <strain evidence="1 2">ATCC 14820</strain>
    </source>
</reference>
<organism evidence="1 2">
    <name type="scientific">Sphingomonas echinoides</name>
    <dbReference type="NCBI Taxonomy" id="59803"/>
    <lineage>
        <taxon>Bacteria</taxon>
        <taxon>Pseudomonadati</taxon>
        <taxon>Pseudomonadota</taxon>
        <taxon>Alphaproteobacteria</taxon>
        <taxon>Sphingomonadales</taxon>
        <taxon>Sphingomonadaceae</taxon>
        <taxon>Sphingomonas</taxon>
    </lineage>
</organism>
<dbReference type="InterPro" id="IPR021440">
    <property type="entry name" value="DUF3089"/>
</dbReference>
<dbReference type="Gene3D" id="3.40.50.1820">
    <property type="entry name" value="alpha/beta hydrolase"/>
    <property type="match status" value="1"/>
</dbReference>
<dbReference type="Proteomes" id="UP001279660">
    <property type="component" value="Unassembled WGS sequence"/>
</dbReference>